<evidence type="ECO:0000313" key="14">
    <source>
        <dbReference type="Proteomes" id="UP000032803"/>
    </source>
</evidence>
<dbReference type="CDD" id="cd18567">
    <property type="entry name" value="ABC_6TM_CvaB_RaxB_like"/>
    <property type="match status" value="1"/>
</dbReference>
<keyword evidence="7 9" id="KW-1133">Transmembrane helix</keyword>
<evidence type="ECO:0000256" key="5">
    <source>
        <dbReference type="ARBA" id="ARBA00022741"/>
    </source>
</evidence>
<dbReference type="PANTHER" id="PTHR24221">
    <property type="entry name" value="ATP-BINDING CASSETTE SUB-FAMILY B"/>
    <property type="match status" value="1"/>
</dbReference>
<dbReference type="RefSeq" id="WP_045107270.1">
    <property type="nucleotide sequence ID" value="NZ_LN681225.1"/>
</dbReference>
<evidence type="ECO:0000256" key="4">
    <source>
        <dbReference type="ARBA" id="ARBA00022692"/>
    </source>
</evidence>
<dbReference type="InterPro" id="IPR003439">
    <property type="entry name" value="ABC_transporter-like_ATP-bd"/>
</dbReference>
<evidence type="ECO:0000256" key="6">
    <source>
        <dbReference type="ARBA" id="ARBA00022840"/>
    </source>
</evidence>
<name>A0A0A8UU27_LEGHA</name>
<comment type="subcellular location">
    <subcellularLocation>
        <location evidence="1">Cell membrane</location>
        <topology evidence="1">Multi-pass membrane protein</topology>
    </subcellularLocation>
</comment>
<keyword evidence="2" id="KW-0813">Transport</keyword>
<feature type="transmembrane region" description="Helical" evidence="9">
    <location>
        <begin position="285"/>
        <end position="307"/>
    </location>
</feature>
<dbReference type="InterPro" id="IPR005074">
    <property type="entry name" value="Peptidase_C39"/>
</dbReference>
<dbReference type="Pfam" id="PF00664">
    <property type="entry name" value="ABC_membrane"/>
    <property type="match status" value="1"/>
</dbReference>
<dbReference type="GO" id="GO:0005886">
    <property type="term" value="C:plasma membrane"/>
    <property type="evidence" value="ECO:0007669"/>
    <property type="project" value="UniProtKB-SubCell"/>
</dbReference>
<reference evidence="14" key="1">
    <citation type="submission" date="2014-09" db="EMBL/GenBank/DDBJ databases">
        <authorList>
            <person name="Gomez-Valero L."/>
        </authorList>
    </citation>
    <scope>NUCLEOTIDE SEQUENCE [LARGE SCALE GENOMIC DNA]</scope>
    <source>
        <strain evidence="14">ATCC35250</strain>
    </source>
</reference>
<keyword evidence="3" id="KW-1003">Cell membrane</keyword>
<evidence type="ECO:0000259" key="10">
    <source>
        <dbReference type="PROSITE" id="PS50893"/>
    </source>
</evidence>
<feature type="transmembrane region" description="Helical" evidence="9">
    <location>
        <begin position="207"/>
        <end position="227"/>
    </location>
</feature>
<dbReference type="InterPro" id="IPR039421">
    <property type="entry name" value="Type_1_exporter"/>
</dbReference>
<dbReference type="PROSITE" id="PS50990">
    <property type="entry name" value="PEPTIDASE_C39"/>
    <property type="match status" value="1"/>
</dbReference>
<keyword evidence="8 9" id="KW-0472">Membrane</keyword>
<dbReference type="GO" id="GO:0008233">
    <property type="term" value="F:peptidase activity"/>
    <property type="evidence" value="ECO:0007669"/>
    <property type="project" value="InterPro"/>
</dbReference>
<evidence type="ECO:0000313" key="13">
    <source>
        <dbReference type="EMBL" id="CEK12213.1"/>
    </source>
</evidence>
<dbReference type="Proteomes" id="UP000032803">
    <property type="component" value="Chromosome I"/>
</dbReference>
<dbReference type="InterPro" id="IPR036640">
    <property type="entry name" value="ABC1_TM_sf"/>
</dbReference>
<dbReference type="InterPro" id="IPR003593">
    <property type="entry name" value="AAA+_ATPase"/>
</dbReference>
<feature type="transmembrane region" description="Helical" evidence="9">
    <location>
        <begin position="170"/>
        <end position="195"/>
    </location>
</feature>
<dbReference type="OrthoDB" id="9782586at2"/>
<organism evidence="13 14">
    <name type="scientific">Legionella hackeliae</name>
    <dbReference type="NCBI Taxonomy" id="449"/>
    <lineage>
        <taxon>Bacteria</taxon>
        <taxon>Pseudomonadati</taxon>
        <taxon>Pseudomonadota</taxon>
        <taxon>Gammaproteobacteria</taxon>
        <taxon>Legionellales</taxon>
        <taxon>Legionellaceae</taxon>
        <taxon>Legionella</taxon>
    </lineage>
</organism>
<protein>
    <submittedName>
        <fullName evidence="13">Putative ABC transporter</fullName>
    </submittedName>
</protein>
<dbReference type="SUPFAM" id="SSF90123">
    <property type="entry name" value="ABC transporter transmembrane region"/>
    <property type="match status" value="1"/>
</dbReference>
<dbReference type="MEROPS" id="C39.005"/>
<dbReference type="EMBL" id="LN681225">
    <property type="protein sequence ID" value="CEK12213.1"/>
    <property type="molecule type" value="Genomic_DNA"/>
</dbReference>
<evidence type="ECO:0000259" key="11">
    <source>
        <dbReference type="PROSITE" id="PS50929"/>
    </source>
</evidence>
<dbReference type="SUPFAM" id="SSF52540">
    <property type="entry name" value="P-loop containing nucleoside triphosphate hydrolases"/>
    <property type="match status" value="1"/>
</dbReference>
<dbReference type="SMART" id="SM00382">
    <property type="entry name" value="AAA"/>
    <property type="match status" value="1"/>
</dbReference>
<dbReference type="Gene3D" id="1.20.1560.10">
    <property type="entry name" value="ABC transporter type 1, transmembrane domain"/>
    <property type="match status" value="1"/>
</dbReference>
<evidence type="ECO:0000256" key="9">
    <source>
        <dbReference type="SAM" id="Phobius"/>
    </source>
</evidence>
<keyword evidence="5" id="KW-0547">Nucleotide-binding</keyword>
<feature type="domain" description="ABC transmembrane type-1" evidence="11">
    <location>
        <begin position="171"/>
        <end position="452"/>
    </location>
</feature>
<dbReference type="Gene3D" id="3.40.50.300">
    <property type="entry name" value="P-loop containing nucleotide triphosphate hydrolases"/>
    <property type="match status" value="1"/>
</dbReference>
<dbReference type="PANTHER" id="PTHR24221:SF606">
    <property type="entry name" value="COLICIN V SECRETION-PROCESSING ATP-BINDING PROTEIN"/>
    <property type="match status" value="1"/>
</dbReference>
<dbReference type="AlphaFoldDB" id="A0A0A8UU27"/>
<keyword evidence="6" id="KW-0067">ATP-binding</keyword>
<dbReference type="InterPro" id="IPR027417">
    <property type="entry name" value="P-loop_NTPase"/>
</dbReference>
<dbReference type="GO" id="GO:0140359">
    <property type="term" value="F:ABC-type transporter activity"/>
    <property type="evidence" value="ECO:0007669"/>
    <property type="project" value="InterPro"/>
</dbReference>
<evidence type="ECO:0000256" key="7">
    <source>
        <dbReference type="ARBA" id="ARBA00022989"/>
    </source>
</evidence>
<dbReference type="GO" id="GO:0016887">
    <property type="term" value="F:ATP hydrolysis activity"/>
    <property type="evidence" value="ECO:0007669"/>
    <property type="project" value="InterPro"/>
</dbReference>
<gene>
    <name evidence="13" type="ORF">LHA_3231</name>
</gene>
<keyword evidence="14" id="KW-1185">Reference proteome</keyword>
<evidence type="ECO:0000256" key="3">
    <source>
        <dbReference type="ARBA" id="ARBA00022475"/>
    </source>
</evidence>
<dbReference type="STRING" id="449.LHA_3231"/>
<dbReference type="PATRIC" id="fig|449.7.peg.1755"/>
<dbReference type="Pfam" id="PF00005">
    <property type="entry name" value="ABC_tran"/>
    <property type="match status" value="1"/>
</dbReference>
<feature type="domain" description="Peptidase C39" evidence="12">
    <location>
        <begin position="20"/>
        <end position="139"/>
    </location>
</feature>
<dbReference type="InterPro" id="IPR011527">
    <property type="entry name" value="ABC1_TM_dom"/>
</dbReference>
<dbReference type="FunFam" id="3.40.50.300:FF:000299">
    <property type="entry name" value="ABC transporter ATP-binding protein/permease"/>
    <property type="match status" value="1"/>
</dbReference>
<evidence type="ECO:0000256" key="1">
    <source>
        <dbReference type="ARBA" id="ARBA00004651"/>
    </source>
</evidence>
<evidence type="ECO:0000256" key="8">
    <source>
        <dbReference type="ARBA" id="ARBA00023136"/>
    </source>
</evidence>
<evidence type="ECO:0000259" key="12">
    <source>
        <dbReference type="PROSITE" id="PS50990"/>
    </source>
</evidence>
<keyword evidence="4 9" id="KW-0812">Transmembrane</keyword>
<dbReference type="PROSITE" id="PS00211">
    <property type="entry name" value="ABC_TRANSPORTER_1"/>
    <property type="match status" value="1"/>
</dbReference>
<dbReference type="Gene3D" id="3.90.70.10">
    <property type="entry name" value="Cysteine proteinases"/>
    <property type="match status" value="1"/>
</dbReference>
<dbReference type="HOGENOM" id="CLU_000604_84_3_6"/>
<dbReference type="Pfam" id="PF03412">
    <property type="entry name" value="Peptidase_C39"/>
    <property type="match status" value="1"/>
</dbReference>
<dbReference type="GO" id="GO:0034040">
    <property type="term" value="F:ATPase-coupled lipid transmembrane transporter activity"/>
    <property type="evidence" value="ECO:0007669"/>
    <property type="project" value="TreeGrafter"/>
</dbReference>
<evidence type="ECO:0000256" key="2">
    <source>
        <dbReference type="ARBA" id="ARBA00022448"/>
    </source>
</evidence>
<dbReference type="GO" id="GO:0006508">
    <property type="term" value="P:proteolysis"/>
    <property type="evidence" value="ECO:0007669"/>
    <property type="project" value="InterPro"/>
</dbReference>
<dbReference type="InterPro" id="IPR017871">
    <property type="entry name" value="ABC_transporter-like_CS"/>
</dbReference>
<dbReference type="KEGG" id="lha:LHA_3231"/>
<proteinExistence type="predicted"/>
<sequence length="699" mass="78691">MSYAAVLQFKKSSKLPIILQDEVAECGHACVAMISNFWGHELDLPALRRISQSSQRGVTLLTVKEMFESLGFTTRALRVSLEELQQVKTPAVIHWNMNHFVVLKKVNRNSVIIHDPAIGLKQCRMEEVSKAFTGIVLEIEKSDNFQKIRDYTKLSLYDLVKSAHGINQSIVLLVLLSFAIEVFNLLNPLFIQYVTDDVIGSSDMNNLYVIASAFIILTCIQVFTEYIRGHLIIYLTNNLTEKFSANVVNHILKLPLDFFEKRHKGDIQSKFHSIDQIQKKISTDFVNAVLDGFMLIINFLVILLYSYILTSVVLLSLSICLLTRYLFFYSLRKETESSIVQHAKSASIFLETLQGIIPIKSFSKERVRFHTWRNSYVNSLNADIKIARINVIYQGMNQLLFHLEPIVVICVGSALVLNNKFSAGMLIAFLAYRQSLVNKATSLMQNLIDYKLISIQLNRLGDILFQEPETISSGIGNADEMKGALSLRKVNFKYDANGKMILNNISLDIKAGEKVALVGPSGCGKSTLLKIMMGLLNKTTGDIYIDSISLNDFGLKNYRELTASVMQEDSLLTGSIIDNITFFSEAINLDDVCRAAKLACIHEEICKLPMGYETLVGDMGSTLSGGQKQRILLARALYKKPKILFMDEATSHLDIVNERNINQTLQTLAITQVVIAHRIETIQMADRVIDLNKINQFEV</sequence>
<dbReference type="GO" id="GO:0005524">
    <property type="term" value="F:ATP binding"/>
    <property type="evidence" value="ECO:0007669"/>
    <property type="project" value="UniProtKB-KW"/>
</dbReference>
<accession>A0A0A8UU27</accession>
<feature type="domain" description="ABC transporter" evidence="10">
    <location>
        <begin position="487"/>
        <end position="699"/>
    </location>
</feature>
<dbReference type="PROSITE" id="PS50893">
    <property type="entry name" value="ABC_TRANSPORTER_2"/>
    <property type="match status" value="1"/>
</dbReference>
<dbReference type="PROSITE" id="PS50929">
    <property type="entry name" value="ABC_TM1F"/>
    <property type="match status" value="1"/>
</dbReference>